<dbReference type="RefSeq" id="WP_237608319.1">
    <property type="nucleotide sequence ID" value="NZ_JAIRBB010000006.1"/>
</dbReference>
<accession>A0A9X1U626</accession>
<keyword evidence="2" id="KW-1185">Reference proteome</keyword>
<sequence length="131" mass="14805">MSYLCKVKNVILILISVLMFTKPLWPVVDYIANYDYIVNVLCENIDKPELECDGKCYLSKELAKEAGADDANPLNSKTSKTEIPQVIISENLKEYEFVSQTDHISIQEIGYLPNLHSLLLTSSIYHPPQLG</sequence>
<protein>
    <submittedName>
        <fullName evidence="1">Uncharacterized protein</fullName>
    </submittedName>
</protein>
<evidence type="ECO:0000313" key="1">
    <source>
        <dbReference type="EMBL" id="MCG2431173.1"/>
    </source>
</evidence>
<proteinExistence type="predicted"/>
<evidence type="ECO:0000313" key="2">
    <source>
        <dbReference type="Proteomes" id="UP001139462"/>
    </source>
</evidence>
<dbReference type="EMBL" id="JAIRBB010000006">
    <property type="protein sequence ID" value="MCG2431173.1"/>
    <property type="molecule type" value="Genomic_DNA"/>
</dbReference>
<gene>
    <name evidence="1" type="ORF">K8344_08585</name>
</gene>
<dbReference type="Proteomes" id="UP001139462">
    <property type="component" value="Unassembled WGS sequence"/>
</dbReference>
<organism evidence="1 2">
    <name type="scientific">Aequorivita xiaoshiensis</name>
    <dbReference type="NCBI Taxonomy" id="2874476"/>
    <lineage>
        <taxon>Bacteria</taxon>
        <taxon>Pseudomonadati</taxon>
        <taxon>Bacteroidota</taxon>
        <taxon>Flavobacteriia</taxon>
        <taxon>Flavobacteriales</taxon>
        <taxon>Flavobacteriaceae</taxon>
        <taxon>Aequorivita</taxon>
    </lineage>
</organism>
<reference evidence="1" key="1">
    <citation type="submission" date="2021-09" db="EMBL/GenBank/DDBJ databases">
        <title>Genome of Aequorivita sp. strain F64183.</title>
        <authorList>
            <person name="Wang Y."/>
        </authorList>
    </citation>
    <scope>NUCLEOTIDE SEQUENCE</scope>
    <source>
        <strain evidence="1">F64183</strain>
    </source>
</reference>
<name>A0A9X1U626_9FLAO</name>
<dbReference type="AlphaFoldDB" id="A0A9X1U626"/>
<comment type="caution">
    <text evidence="1">The sequence shown here is derived from an EMBL/GenBank/DDBJ whole genome shotgun (WGS) entry which is preliminary data.</text>
</comment>